<dbReference type="PANTHER" id="PTHR47447">
    <property type="entry name" value="OS03G0856100 PROTEIN"/>
    <property type="match status" value="1"/>
</dbReference>
<sequence>MPDHHDRAGFMRLSAREWLQTNTRGNKERATARGSDADLYGGVNALAGDDLESQCNISSATFFCLSLFLIMNNLFVDFYCFIFIYSKETIWRASVKKGPNKLRPHKDAIARADVIKSGSYGGMTIVHPSPDRRGSFARRSLPGDPAHLVVDGGVEVRVVDGDVELLESLPSTHPHLLSVPALSVVLSTALCASAPGASFAAAVSRFESAAAVWARAGRSFGAAELNALLRVFCARGRVAEARALFHRYCDAYPPDTRTFNTLLLGFKEAGHAQALDLFYHDAVLRGFVPDAVSYCVRMDAYCKKGRFLDALQLLDEMRKRENCKPTLQVFTTLIYGAGIVRDAARARLLFDEMEQCGVTPDRGAHNALMGAYVRARDLQSGMALMSEMEQKGFGLDDVTYNTMLCGFQRAGDLEGIWKIYSKMIGSGFMPRTRTTMLLMKVFCENGRPDLGLELWDYLIGKGCVPHRHALDVLVTGLCCRDVVGEAYRCFRELVEMGMAPTERAFRVLEGFLKKKREFGKIDEIRQMMKATQLEEHQAEEEAA</sequence>
<dbReference type="Pfam" id="PF01535">
    <property type="entry name" value="PPR"/>
    <property type="match status" value="2"/>
</dbReference>
<evidence type="ECO:0008006" key="5">
    <source>
        <dbReference type="Google" id="ProtNLM"/>
    </source>
</evidence>
<dbReference type="Pfam" id="PF13041">
    <property type="entry name" value="PPR_2"/>
    <property type="match status" value="2"/>
</dbReference>
<protein>
    <recommendedName>
        <fullName evidence="5">Pentacotripeptide-repeat region of PRORP domain-containing protein</fullName>
    </recommendedName>
</protein>
<proteinExistence type="inferred from homology"/>
<dbReference type="AlphaFoldDB" id="N1QUJ1"/>
<dbReference type="InterPro" id="IPR011990">
    <property type="entry name" value="TPR-like_helical_dom_sf"/>
</dbReference>
<evidence type="ECO:0000256" key="3">
    <source>
        <dbReference type="ARBA" id="ARBA00022946"/>
    </source>
</evidence>
<dbReference type="ExpressionAtlas" id="N1QUJ1">
    <property type="expression patterns" value="baseline"/>
</dbReference>
<comment type="similarity">
    <text evidence="1">Belongs to the PPR family. P subfamily.</text>
</comment>
<dbReference type="PANTHER" id="PTHR47447:SF23">
    <property type="entry name" value="PENTACOTRIPEPTIDE-REPEAT REGION OF PRORP DOMAIN-CONTAINING PROTEIN"/>
    <property type="match status" value="1"/>
</dbReference>
<dbReference type="NCBIfam" id="TIGR00756">
    <property type="entry name" value="PPR"/>
    <property type="match status" value="4"/>
</dbReference>
<dbReference type="InterPro" id="IPR002885">
    <property type="entry name" value="PPR_rpt"/>
</dbReference>
<keyword evidence="2" id="KW-0677">Repeat</keyword>
<dbReference type="EnsemblPlants" id="EMT03355">
    <property type="protein sequence ID" value="EMT03355"/>
    <property type="gene ID" value="F775_02553"/>
</dbReference>
<evidence type="ECO:0000256" key="2">
    <source>
        <dbReference type="ARBA" id="ARBA00022737"/>
    </source>
</evidence>
<organism evidence="4">
    <name type="scientific">Aegilops tauschii</name>
    <name type="common">Tausch's goatgrass</name>
    <name type="synonym">Aegilops squarrosa</name>
    <dbReference type="NCBI Taxonomy" id="37682"/>
    <lineage>
        <taxon>Eukaryota</taxon>
        <taxon>Viridiplantae</taxon>
        <taxon>Streptophyta</taxon>
        <taxon>Embryophyta</taxon>
        <taxon>Tracheophyta</taxon>
        <taxon>Spermatophyta</taxon>
        <taxon>Magnoliopsida</taxon>
        <taxon>Liliopsida</taxon>
        <taxon>Poales</taxon>
        <taxon>Poaceae</taxon>
        <taxon>BOP clade</taxon>
        <taxon>Pooideae</taxon>
        <taxon>Triticodae</taxon>
        <taxon>Triticeae</taxon>
        <taxon>Triticinae</taxon>
        <taxon>Aegilops</taxon>
    </lineage>
</organism>
<evidence type="ECO:0000313" key="4">
    <source>
        <dbReference type="EnsemblPlants" id="EMT03355"/>
    </source>
</evidence>
<accession>N1QUJ1</accession>
<keyword evidence="3" id="KW-0809">Transit peptide</keyword>
<name>N1QUJ1_AEGTA</name>
<evidence type="ECO:0000256" key="1">
    <source>
        <dbReference type="ARBA" id="ARBA00007626"/>
    </source>
</evidence>
<dbReference type="PROSITE" id="PS51375">
    <property type="entry name" value="PPR"/>
    <property type="match status" value="4"/>
</dbReference>
<dbReference type="Gene3D" id="1.25.40.10">
    <property type="entry name" value="Tetratricopeptide repeat domain"/>
    <property type="match status" value="3"/>
</dbReference>
<reference evidence="4" key="1">
    <citation type="submission" date="2015-06" db="UniProtKB">
        <authorList>
            <consortium name="EnsemblPlants"/>
        </authorList>
    </citation>
    <scope>IDENTIFICATION</scope>
</reference>